<evidence type="ECO:0000259" key="2">
    <source>
        <dbReference type="Pfam" id="PF03050"/>
    </source>
</evidence>
<keyword evidence="4" id="KW-1185">Reference proteome</keyword>
<dbReference type="Proteomes" id="UP000287853">
    <property type="component" value="Unassembled WGS sequence"/>
</dbReference>
<evidence type="ECO:0000256" key="1">
    <source>
        <dbReference type="SAM" id="MobiDB-lite"/>
    </source>
</evidence>
<dbReference type="InterPro" id="IPR004291">
    <property type="entry name" value="Transposase_IS66_central"/>
</dbReference>
<reference evidence="3 4" key="1">
    <citation type="submission" date="2017-01" db="EMBL/GenBank/DDBJ databases">
        <title>The cable genome- insights into the physiology and evolution of filamentous bacteria capable of sulfide oxidation via long distance electron transfer.</title>
        <authorList>
            <person name="Schreiber L."/>
            <person name="Bjerg J.T."/>
            <person name="Boggild A."/>
            <person name="Van De Vossenberg J."/>
            <person name="Meysman F."/>
            <person name="Nielsen L.P."/>
            <person name="Schramm A."/>
            <person name="Kjeldsen K.U."/>
        </authorList>
    </citation>
    <scope>NUCLEOTIDE SEQUENCE [LARGE SCALE GENOMIC DNA]</scope>
    <source>
        <strain evidence="3">MCF</strain>
    </source>
</reference>
<evidence type="ECO:0000313" key="3">
    <source>
        <dbReference type="EMBL" id="RWX46853.1"/>
    </source>
</evidence>
<dbReference type="InterPro" id="IPR052344">
    <property type="entry name" value="Transposase-related"/>
</dbReference>
<feature type="compositionally biased region" description="Basic and acidic residues" evidence="1">
    <location>
        <begin position="79"/>
        <end position="112"/>
    </location>
</feature>
<dbReference type="EMBL" id="MTKO01000048">
    <property type="protein sequence ID" value="RWX46853.1"/>
    <property type="molecule type" value="Genomic_DNA"/>
</dbReference>
<dbReference type="Pfam" id="PF03050">
    <property type="entry name" value="DDE_Tnp_IS66"/>
    <property type="match status" value="1"/>
</dbReference>
<dbReference type="PANTHER" id="PTHR33678">
    <property type="entry name" value="BLL1576 PROTEIN"/>
    <property type="match status" value="1"/>
</dbReference>
<gene>
    <name evidence="3" type="ORF">H206_03530</name>
</gene>
<feature type="region of interest" description="Disordered" evidence="1">
    <location>
        <begin position="43"/>
        <end position="131"/>
    </location>
</feature>
<comment type="caution">
    <text evidence="3">The sequence shown here is derived from an EMBL/GenBank/DDBJ whole genome shotgun (WGS) entry which is preliminary data.</text>
</comment>
<sequence>MHLSKEELRKIDKQFIDSLPSKSAKELCLLVLDDLKELHERLGQNSENSSMPPGSNFPWARFDADGQADEEEPDEEQNEPAHIELEESAEHDKDADKSDQQDSPKNIDDRPKGNKPGKQPGATGHGRTQKLPVHDTIIHKAGTCSACNLELDETCDFTTRTGHYVIDIEVGDDTGPGIEVINTKHIYGDTTCGGCGHVNRLMPHRLEKNEDWGVEISQWHLVGPTLAALIVCLSKRMRLSRRRIREFLRDWLRLDLCIGTINKCIHEVGRAVSPLTDEFLEEVRESLILFVDETSWKEWGKKRWLWVFTSLKVTFYIIGFRSQNVLDYVLGQTFKGLLMSDGYRAYRKFLNRLRCWAHLLTAQDKRFETELER</sequence>
<dbReference type="AlphaFoldDB" id="A0A3S3R028"/>
<name>A0A3S3R028_9BACT</name>
<evidence type="ECO:0000313" key="4">
    <source>
        <dbReference type="Proteomes" id="UP000287853"/>
    </source>
</evidence>
<protein>
    <submittedName>
        <fullName evidence="3">Transposase IS66 family protein</fullName>
    </submittedName>
</protein>
<feature type="domain" description="Transposase IS66 central" evidence="2">
    <location>
        <begin position="221"/>
        <end position="360"/>
    </location>
</feature>
<feature type="compositionally biased region" description="Acidic residues" evidence="1">
    <location>
        <begin position="66"/>
        <end position="78"/>
    </location>
</feature>
<feature type="compositionally biased region" description="Polar residues" evidence="1">
    <location>
        <begin position="43"/>
        <end position="53"/>
    </location>
</feature>
<dbReference type="PANTHER" id="PTHR33678:SF1">
    <property type="entry name" value="BLL1576 PROTEIN"/>
    <property type="match status" value="1"/>
</dbReference>
<organism evidence="3 4">
    <name type="scientific">Candidatus Electrothrix aarhusensis</name>
    <dbReference type="NCBI Taxonomy" id="1859131"/>
    <lineage>
        <taxon>Bacteria</taxon>
        <taxon>Pseudomonadati</taxon>
        <taxon>Thermodesulfobacteriota</taxon>
        <taxon>Desulfobulbia</taxon>
        <taxon>Desulfobulbales</taxon>
        <taxon>Desulfobulbaceae</taxon>
        <taxon>Candidatus Electrothrix</taxon>
    </lineage>
</organism>
<accession>A0A3S3R028</accession>
<proteinExistence type="predicted"/>